<organism evidence="1 2">
    <name type="scientific">Streptomyces daqingensis</name>
    <dbReference type="NCBI Taxonomy" id="1472640"/>
    <lineage>
        <taxon>Bacteria</taxon>
        <taxon>Bacillati</taxon>
        <taxon>Actinomycetota</taxon>
        <taxon>Actinomycetes</taxon>
        <taxon>Kitasatosporales</taxon>
        <taxon>Streptomycetaceae</taxon>
        <taxon>Streptomyces</taxon>
    </lineage>
</organism>
<reference evidence="2" key="1">
    <citation type="journal article" date="2019" name="Int. J. Syst. Evol. Microbiol.">
        <title>The Global Catalogue of Microorganisms (GCM) 10K type strain sequencing project: providing services to taxonomists for standard genome sequencing and annotation.</title>
        <authorList>
            <consortium name="The Broad Institute Genomics Platform"/>
            <consortium name="The Broad Institute Genome Sequencing Center for Infectious Disease"/>
            <person name="Wu L."/>
            <person name="Ma J."/>
        </authorList>
    </citation>
    <scope>NUCLEOTIDE SEQUENCE [LARGE SCALE GENOMIC DNA]</scope>
    <source>
        <strain evidence="2">CGMCC 4.7178</strain>
    </source>
</reference>
<gene>
    <name evidence="1" type="ORF">GCM10012287_06190</name>
</gene>
<dbReference type="EMBL" id="BMMP01000002">
    <property type="protein sequence ID" value="GGO43312.1"/>
    <property type="molecule type" value="Genomic_DNA"/>
</dbReference>
<name>A0ABQ2LUP0_9ACTN</name>
<protein>
    <submittedName>
        <fullName evidence="1">Uncharacterized protein</fullName>
    </submittedName>
</protein>
<sequence length="104" mass="11344">MSAIRLKEWPLPSARIRSAEATTSLNSSTEEGRWVRRALKTVLPAQFFAGAPEVVMGAPEGVEAPGACGNVGFERGTNVGIETSGYAYEPNMRLETRRLRRPPL</sequence>
<proteinExistence type="predicted"/>
<keyword evidence="2" id="KW-1185">Reference proteome</keyword>
<evidence type="ECO:0000313" key="2">
    <source>
        <dbReference type="Proteomes" id="UP000631535"/>
    </source>
</evidence>
<dbReference type="Proteomes" id="UP000631535">
    <property type="component" value="Unassembled WGS sequence"/>
</dbReference>
<accession>A0ABQ2LUP0</accession>
<evidence type="ECO:0000313" key="1">
    <source>
        <dbReference type="EMBL" id="GGO43312.1"/>
    </source>
</evidence>
<comment type="caution">
    <text evidence="1">The sequence shown here is derived from an EMBL/GenBank/DDBJ whole genome shotgun (WGS) entry which is preliminary data.</text>
</comment>